<feature type="region of interest" description="Disordered" evidence="1">
    <location>
        <begin position="19"/>
        <end position="54"/>
    </location>
</feature>
<proteinExistence type="predicted"/>
<accession>A0A0J6FJF3</accession>
<gene>
    <name evidence="2" type="ORF">CPAG_05301</name>
</gene>
<name>A0A0J6FJF3_COCPO</name>
<reference evidence="2 3" key="1">
    <citation type="submission" date="2007-06" db="EMBL/GenBank/DDBJ databases">
        <title>The Genome Sequence of Coccidioides posadasii RMSCC_3488.</title>
        <authorList>
            <consortium name="Coccidioides Genome Resources Consortium"/>
            <consortium name="The Broad Institute Genome Sequencing Platform"/>
            <person name="Henn M.R."/>
            <person name="Sykes S."/>
            <person name="Young S."/>
            <person name="Jaffe D."/>
            <person name="Berlin A."/>
            <person name="Alvarez P."/>
            <person name="Butler J."/>
            <person name="Gnerre S."/>
            <person name="Grabherr M."/>
            <person name="Mauceli E."/>
            <person name="Brockman W."/>
            <person name="Kodira C."/>
            <person name="Alvarado L."/>
            <person name="Zeng Q."/>
            <person name="Crawford M."/>
            <person name="Antoine C."/>
            <person name="Devon K."/>
            <person name="Galgiani J."/>
            <person name="Orsborn K."/>
            <person name="Lewis M.L."/>
            <person name="Nusbaum C."/>
            <person name="Galagan J."/>
            <person name="Birren B."/>
        </authorList>
    </citation>
    <scope>NUCLEOTIDE SEQUENCE [LARGE SCALE GENOMIC DNA]</scope>
    <source>
        <strain evidence="2 3">RMSCC 3488</strain>
    </source>
</reference>
<protein>
    <submittedName>
        <fullName evidence="2">Uncharacterized protein</fullName>
    </submittedName>
</protein>
<dbReference type="Proteomes" id="UP000054567">
    <property type="component" value="Unassembled WGS sequence"/>
</dbReference>
<dbReference type="EMBL" id="DS268111">
    <property type="protein sequence ID" value="KMM68979.1"/>
    <property type="molecule type" value="Genomic_DNA"/>
</dbReference>
<reference evidence="3" key="2">
    <citation type="journal article" date="2009" name="Genome Res.">
        <title>Comparative genomic analyses of the human fungal pathogens Coccidioides and their relatives.</title>
        <authorList>
            <person name="Sharpton T.J."/>
            <person name="Stajich J.E."/>
            <person name="Rounsley S.D."/>
            <person name="Gardner M.J."/>
            <person name="Wortman J.R."/>
            <person name="Jordar V.S."/>
            <person name="Maiti R."/>
            <person name="Kodira C.D."/>
            <person name="Neafsey D.E."/>
            <person name="Zeng Q."/>
            <person name="Hung C.-Y."/>
            <person name="McMahan C."/>
            <person name="Muszewska A."/>
            <person name="Grynberg M."/>
            <person name="Mandel M.A."/>
            <person name="Kellner E.M."/>
            <person name="Barker B.M."/>
            <person name="Galgiani J.N."/>
            <person name="Orbach M.J."/>
            <person name="Kirkland T.N."/>
            <person name="Cole G.T."/>
            <person name="Henn M.R."/>
            <person name="Birren B.W."/>
            <person name="Taylor J.W."/>
        </authorList>
    </citation>
    <scope>NUCLEOTIDE SEQUENCE [LARGE SCALE GENOMIC DNA]</scope>
    <source>
        <strain evidence="3">RMSCC 3488</strain>
    </source>
</reference>
<organism evidence="2 3">
    <name type="scientific">Coccidioides posadasii RMSCC 3488</name>
    <dbReference type="NCBI Taxonomy" id="454284"/>
    <lineage>
        <taxon>Eukaryota</taxon>
        <taxon>Fungi</taxon>
        <taxon>Dikarya</taxon>
        <taxon>Ascomycota</taxon>
        <taxon>Pezizomycotina</taxon>
        <taxon>Eurotiomycetes</taxon>
        <taxon>Eurotiomycetidae</taxon>
        <taxon>Onygenales</taxon>
        <taxon>Onygenaceae</taxon>
        <taxon>Coccidioides</taxon>
    </lineage>
</organism>
<sequence length="129" mass="14406">MPPRVVEFALQGNAQLSPALHSRPAFTTADSQTGEDRTGDIPFHSNDTGSKSQSTLGTFERKLQTFTQADNRLLFPVTLAHSTLQPRYLLRAHLSASSRNMYNRSAGREDYKKRPQGIFGKRARVSSKK</sequence>
<evidence type="ECO:0000313" key="2">
    <source>
        <dbReference type="EMBL" id="KMM68979.1"/>
    </source>
</evidence>
<evidence type="ECO:0000256" key="1">
    <source>
        <dbReference type="SAM" id="MobiDB-lite"/>
    </source>
</evidence>
<dbReference type="AlphaFoldDB" id="A0A0J6FJF3"/>
<dbReference type="VEuPathDB" id="FungiDB:CPAG_05301"/>
<feature type="region of interest" description="Disordered" evidence="1">
    <location>
        <begin position="99"/>
        <end position="129"/>
    </location>
</feature>
<feature type="compositionally biased region" description="Polar residues" evidence="1">
    <location>
        <begin position="45"/>
        <end position="54"/>
    </location>
</feature>
<reference evidence="3" key="3">
    <citation type="journal article" date="2010" name="Genome Res.">
        <title>Population genomic sequencing of Coccidioides fungi reveals recent hybridization and transposon control.</title>
        <authorList>
            <person name="Neafsey D.E."/>
            <person name="Barker B.M."/>
            <person name="Sharpton T.J."/>
            <person name="Stajich J.E."/>
            <person name="Park D.J."/>
            <person name="Whiston E."/>
            <person name="Hung C.-Y."/>
            <person name="McMahan C."/>
            <person name="White J."/>
            <person name="Sykes S."/>
            <person name="Heiman D."/>
            <person name="Young S."/>
            <person name="Zeng Q."/>
            <person name="Abouelleil A."/>
            <person name="Aftuck L."/>
            <person name="Bessette D."/>
            <person name="Brown A."/>
            <person name="FitzGerald M."/>
            <person name="Lui A."/>
            <person name="Macdonald J.P."/>
            <person name="Priest M."/>
            <person name="Orbach M.J."/>
            <person name="Galgiani J.N."/>
            <person name="Kirkland T.N."/>
            <person name="Cole G.T."/>
            <person name="Birren B.W."/>
            <person name="Henn M.R."/>
            <person name="Taylor J.W."/>
            <person name="Rounsley S.D."/>
        </authorList>
    </citation>
    <scope>NUCLEOTIDE SEQUENCE [LARGE SCALE GENOMIC DNA]</scope>
    <source>
        <strain evidence="3">RMSCC 3488</strain>
    </source>
</reference>
<evidence type="ECO:0000313" key="3">
    <source>
        <dbReference type="Proteomes" id="UP000054567"/>
    </source>
</evidence>